<dbReference type="InterPro" id="IPR020615">
    <property type="entry name" value="Thiolase_acyl_enz_int_AS"/>
</dbReference>
<feature type="domain" description="Thiolase N-terminal" evidence="13">
    <location>
        <begin position="29"/>
        <end position="282"/>
    </location>
</feature>
<keyword evidence="7" id="KW-0809">Transit peptide</keyword>
<evidence type="ECO:0000313" key="15">
    <source>
        <dbReference type="EMBL" id="TPX56717.1"/>
    </source>
</evidence>
<evidence type="ECO:0000256" key="2">
    <source>
        <dbReference type="ARBA" id="ARBA00010982"/>
    </source>
</evidence>
<dbReference type="InterPro" id="IPR020616">
    <property type="entry name" value="Thiolase_N"/>
</dbReference>
<reference evidence="15 16" key="1">
    <citation type="journal article" date="2019" name="Sci. Rep.">
        <title>Comparative genomics of chytrid fungi reveal insights into the obligate biotrophic and pathogenic lifestyle of Synchytrium endobioticum.</title>
        <authorList>
            <person name="van de Vossenberg B.T.L.H."/>
            <person name="Warris S."/>
            <person name="Nguyen H.D.T."/>
            <person name="van Gent-Pelzer M.P.E."/>
            <person name="Joly D.L."/>
            <person name="van de Geest H.C."/>
            <person name="Bonants P.J.M."/>
            <person name="Smith D.S."/>
            <person name="Levesque C.A."/>
            <person name="van der Lee T.A.J."/>
        </authorList>
    </citation>
    <scope>NUCLEOTIDE SEQUENCE [LARGE SCALE GENOMIC DNA]</scope>
    <source>
        <strain evidence="15 16">CBS 809.83</strain>
    </source>
</reference>
<comment type="caution">
    <text evidence="15">The sequence shown here is derived from an EMBL/GenBank/DDBJ whole genome shotgun (WGS) entry which is preliminary data.</text>
</comment>
<evidence type="ECO:0000256" key="1">
    <source>
        <dbReference type="ARBA" id="ARBA00004173"/>
    </source>
</evidence>
<dbReference type="PIRSF" id="PIRSF000429">
    <property type="entry name" value="Ac-CoA_Ac_transf"/>
    <property type="match status" value="1"/>
</dbReference>
<dbReference type="Proteomes" id="UP000318582">
    <property type="component" value="Unassembled WGS sequence"/>
</dbReference>
<dbReference type="STRING" id="109895.A0A507DZV4"/>
<dbReference type="InterPro" id="IPR020610">
    <property type="entry name" value="Thiolase_AS"/>
</dbReference>
<dbReference type="SUPFAM" id="SSF53901">
    <property type="entry name" value="Thiolase-like"/>
    <property type="match status" value="2"/>
</dbReference>
<keyword evidence="6" id="KW-0479">Metal-binding</keyword>
<dbReference type="PROSITE" id="PS00098">
    <property type="entry name" value="THIOLASE_1"/>
    <property type="match status" value="1"/>
</dbReference>
<dbReference type="PANTHER" id="PTHR18919">
    <property type="entry name" value="ACETYL-COA C-ACYLTRANSFERASE"/>
    <property type="match status" value="1"/>
</dbReference>
<dbReference type="Pfam" id="PF00108">
    <property type="entry name" value="Thiolase_N"/>
    <property type="match status" value="1"/>
</dbReference>
<keyword evidence="10 12" id="KW-0012">Acyltransferase</keyword>
<dbReference type="InterPro" id="IPR020617">
    <property type="entry name" value="Thiolase_C"/>
</dbReference>
<evidence type="ECO:0000256" key="10">
    <source>
        <dbReference type="ARBA" id="ARBA00023315"/>
    </source>
</evidence>
<dbReference type="GO" id="GO:0003985">
    <property type="term" value="F:acetyl-CoA C-acetyltransferase activity"/>
    <property type="evidence" value="ECO:0007669"/>
    <property type="project" value="UniProtKB-EC"/>
</dbReference>
<evidence type="ECO:0000256" key="6">
    <source>
        <dbReference type="ARBA" id="ARBA00022723"/>
    </source>
</evidence>
<comment type="similarity">
    <text evidence="2 12">Belongs to the thiolase-like superfamily. Thiolase family.</text>
</comment>
<dbReference type="PROSITE" id="PS00099">
    <property type="entry name" value="THIOLASE_3"/>
    <property type="match status" value="1"/>
</dbReference>
<keyword evidence="16" id="KW-1185">Reference proteome</keyword>
<dbReference type="EC" id="2.3.1.9" evidence="4"/>
<keyword evidence="9" id="KW-0496">Mitochondrion</keyword>
<dbReference type="InterPro" id="IPR016039">
    <property type="entry name" value="Thiolase-like"/>
</dbReference>
<dbReference type="AlphaFoldDB" id="A0A507DZV4"/>
<dbReference type="InterPro" id="IPR002155">
    <property type="entry name" value="Thiolase"/>
</dbReference>
<evidence type="ECO:0000256" key="5">
    <source>
        <dbReference type="ARBA" id="ARBA00022679"/>
    </source>
</evidence>
<proteinExistence type="inferred from homology"/>
<evidence type="ECO:0000256" key="3">
    <source>
        <dbReference type="ARBA" id="ARBA00011881"/>
    </source>
</evidence>
<dbReference type="PANTHER" id="PTHR18919:SF156">
    <property type="entry name" value="ACETYL-COA ACETYLTRANSFERASE, MITOCHONDRIAL"/>
    <property type="match status" value="1"/>
</dbReference>
<evidence type="ECO:0000313" key="16">
    <source>
        <dbReference type="Proteomes" id="UP000318582"/>
    </source>
</evidence>
<feature type="active site" description="Proton acceptor" evidence="11">
    <location>
        <position position="369"/>
    </location>
</feature>
<feature type="active site" description="Acyl-thioester intermediate" evidence="11">
    <location>
        <position position="113"/>
    </location>
</feature>
<evidence type="ECO:0000259" key="13">
    <source>
        <dbReference type="Pfam" id="PF00108"/>
    </source>
</evidence>
<organism evidence="15 16">
    <name type="scientific">Powellomyces hirtus</name>
    <dbReference type="NCBI Taxonomy" id="109895"/>
    <lineage>
        <taxon>Eukaryota</taxon>
        <taxon>Fungi</taxon>
        <taxon>Fungi incertae sedis</taxon>
        <taxon>Chytridiomycota</taxon>
        <taxon>Chytridiomycota incertae sedis</taxon>
        <taxon>Chytridiomycetes</taxon>
        <taxon>Spizellomycetales</taxon>
        <taxon>Powellomycetaceae</taxon>
        <taxon>Powellomyces</taxon>
    </lineage>
</organism>
<evidence type="ECO:0000256" key="12">
    <source>
        <dbReference type="RuleBase" id="RU003557"/>
    </source>
</evidence>
<evidence type="ECO:0000259" key="14">
    <source>
        <dbReference type="Pfam" id="PF02803"/>
    </source>
</evidence>
<sequence>MHLSQRLARAAPRLARSYATASAGHLNEVVIVAAARTPVGSFQKSLAKLSAPQLGAAAIKGALEQAGMKPSEVQEVYMGNVLSAGVGQAPARQAALLAGLGESTEATTINKVCASGLKAVILAHQSLTLGHRDVMVAGGMESMSNAPFYFPRGAAFGHQTASDAIIKDGLWDVYNQIHMGTCAEETAVEYGISREEQDAHAIESYKRAAAAWAKGMFKNEVVPVTVKGRRGDTIVAEDEEYKNIKFDKVPTLKSAFLKGGSVTAANASTLNDGASALVLTTRAKAAALGLRPLARILSFGDAATSPKKFTIAPSLAIPIALERAGLSIADISLFEINEAFSVVVRANEKIMSLDAAKVNIAGGGVALGHAIGSSGARILVSLIHLLPPGQLGVAGVCNGGGAASALVVERL</sequence>
<dbReference type="EMBL" id="QEAQ01000066">
    <property type="protein sequence ID" value="TPX56717.1"/>
    <property type="molecule type" value="Genomic_DNA"/>
</dbReference>
<evidence type="ECO:0000256" key="7">
    <source>
        <dbReference type="ARBA" id="ARBA00022946"/>
    </source>
</evidence>
<dbReference type="NCBIfam" id="TIGR01930">
    <property type="entry name" value="AcCoA-C-Actrans"/>
    <property type="match status" value="1"/>
</dbReference>
<feature type="active site" description="Proton acceptor" evidence="11">
    <location>
        <position position="397"/>
    </location>
</feature>
<name>A0A507DZV4_9FUNG</name>
<dbReference type="Gene3D" id="3.40.47.10">
    <property type="match status" value="1"/>
</dbReference>
<keyword evidence="5 12" id="KW-0808">Transferase</keyword>
<evidence type="ECO:0000256" key="4">
    <source>
        <dbReference type="ARBA" id="ARBA00012705"/>
    </source>
</evidence>
<evidence type="ECO:0000256" key="11">
    <source>
        <dbReference type="PIRSR" id="PIRSR000429-1"/>
    </source>
</evidence>
<dbReference type="Pfam" id="PF02803">
    <property type="entry name" value="Thiolase_C"/>
    <property type="match status" value="1"/>
</dbReference>
<evidence type="ECO:0000256" key="8">
    <source>
        <dbReference type="ARBA" id="ARBA00022958"/>
    </source>
</evidence>
<gene>
    <name evidence="15" type="ORF">PhCBS80983_g04327</name>
</gene>
<comment type="subunit">
    <text evidence="3">Homotetramer.</text>
</comment>
<evidence type="ECO:0000256" key="9">
    <source>
        <dbReference type="ARBA" id="ARBA00023128"/>
    </source>
</evidence>
<dbReference type="GO" id="GO:0005739">
    <property type="term" value="C:mitochondrion"/>
    <property type="evidence" value="ECO:0007669"/>
    <property type="project" value="UniProtKB-SubCell"/>
</dbReference>
<protein>
    <recommendedName>
        <fullName evidence="4">acetyl-CoA C-acetyltransferase</fullName>
        <ecNumber evidence="4">2.3.1.9</ecNumber>
    </recommendedName>
</protein>
<dbReference type="CDD" id="cd00751">
    <property type="entry name" value="thiolase"/>
    <property type="match status" value="1"/>
</dbReference>
<dbReference type="FunFam" id="3.40.47.10:FF:000007">
    <property type="entry name" value="acetyl-CoA acetyltransferase, mitochondrial"/>
    <property type="match status" value="1"/>
</dbReference>
<comment type="subcellular location">
    <subcellularLocation>
        <location evidence="1">Mitochondrion</location>
    </subcellularLocation>
</comment>
<accession>A0A507DZV4</accession>
<keyword evidence="8" id="KW-0630">Potassium</keyword>
<dbReference type="GO" id="GO:0046872">
    <property type="term" value="F:metal ion binding"/>
    <property type="evidence" value="ECO:0007669"/>
    <property type="project" value="UniProtKB-KW"/>
</dbReference>
<dbReference type="GO" id="GO:0006635">
    <property type="term" value="P:fatty acid beta-oxidation"/>
    <property type="evidence" value="ECO:0007669"/>
    <property type="project" value="TreeGrafter"/>
</dbReference>
<feature type="domain" description="Thiolase C-terminal" evidence="14">
    <location>
        <begin position="291"/>
        <end position="410"/>
    </location>
</feature>